<feature type="compositionally biased region" description="Low complexity" evidence="2">
    <location>
        <begin position="693"/>
        <end position="714"/>
    </location>
</feature>
<proteinExistence type="predicted"/>
<protein>
    <recommendedName>
        <fullName evidence="4">GYF domain-containing protein</fullName>
    </recommendedName>
</protein>
<dbReference type="CDD" id="cd00072">
    <property type="entry name" value="GYF"/>
    <property type="match status" value="1"/>
</dbReference>
<feature type="region of interest" description="Disordered" evidence="2">
    <location>
        <begin position="674"/>
        <end position="724"/>
    </location>
</feature>
<evidence type="ECO:0000313" key="5">
    <source>
        <dbReference type="EMBL" id="OQR97111.1"/>
    </source>
</evidence>
<dbReference type="InterPro" id="IPR055313">
    <property type="entry name" value="Temptin-like"/>
</dbReference>
<dbReference type="Gene3D" id="3.30.1490.40">
    <property type="match status" value="1"/>
</dbReference>
<feature type="region of interest" description="Disordered" evidence="2">
    <location>
        <begin position="173"/>
        <end position="193"/>
    </location>
</feature>
<dbReference type="InterPro" id="IPR057626">
    <property type="entry name" value="S-S_Temptin"/>
</dbReference>
<feature type="domain" description="GYF" evidence="4">
    <location>
        <begin position="536"/>
        <end position="584"/>
    </location>
</feature>
<feature type="region of interest" description="Disordered" evidence="2">
    <location>
        <begin position="426"/>
        <end position="487"/>
    </location>
</feature>
<feature type="compositionally biased region" description="Low complexity" evidence="2">
    <location>
        <begin position="322"/>
        <end position="339"/>
    </location>
</feature>
<evidence type="ECO:0000256" key="3">
    <source>
        <dbReference type="SAM" id="SignalP"/>
    </source>
</evidence>
<dbReference type="Proteomes" id="UP000243217">
    <property type="component" value="Unassembled WGS sequence"/>
</dbReference>
<feature type="region of interest" description="Disordered" evidence="2">
    <location>
        <begin position="121"/>
        <end position="151"/>
    </location>
</feature>
<gene>
    <name evidence="5" type="ORF">THRCLA_07090</name>
</gene>
<feature type="compositionally biased region" description="Acidic residues" evidence="2">
    <location>
        <begin position="448"/>
        <end position="460"/>
    </location>
</feature>
<keyword evidence="6" id="KW-1185">Reference proteome</keyword>
<keyword evidence="3" id="KW-0732">Signal</keyword>
<feature type="compositionally biased region" description="Basic and acidic residues" evidence="2">
    <location>
        <begin position="351"/>
        <end position="380"/>
    </location>
</feature>
<dbReference type="Pfam" id="PF02213">
    <property type="entry name" value="GYF"/>
    <property type="match status" value="1"/>
</dbReference>
<reference evidence="5 6" key="1">
    <citation type="journal article" date="2014" name="Genome Biol. Evol.">
        <title>The secreted proteins of Achlya hypogyna and Thraustotheca clavata identify the ancestral oomycete secretome and reveal gene acquisitions by horizontal gene transfer.</title>
        <authorList>
            <person name="Misner I."/>
            <person name="Blouin N."/>
            <person name="Leonard G."/>
            <person name="Richards T.A."/>
            <person name="Lane C.E."/>
        </authorList>
    </citation>
    <scope>NUCLEOTIDE SEQUENCE [LARGE SCALE GENOMIC DNA]</scope>
    <source>
        <strain evidence="5 6">ATCC 34112</strain>
    </source>
</reference>
<feature type="compositionally biased region" description="Basic and acidic residues" evidence="2">
    <location>
        <begin position="237"/>
        <end position="253"/>
    </location>
</feature>
<dbReference type="PANTHER" id="PTHR34737:SF2">
    <property type="entry name" value="EF-HAND DOMAIN-CONTAINING PROTEIN"/>
    <property type="match status" value="1"/>
</dbReference>
<keyword evidence="1" id="KW-0175">Coiled coil</keyword>
<dbReference type="OrthoDB" id="48509at2759"/>
<feature type="compositionally biased region" description="Basic and acidic residues" evidence="2">
    <location>
        <begin position="827"/>
        <end position="845"/>
    </location>
</feature>
<feature type="compositionally biased region" description="Basic and acidic residues" evidence="2">
    <location>
        <begin position="780"/>
        <end position="802"/>
    </location>
</feature>
<dbReference type="Pfam" id="PF24784">
    <property type="entry name" value="Temptin_C"/>
    <property type="match status" value="1"/>
</dbReference>
<comment type="caution">
    <text evidence="5">The sequence shown here is derived from an EMBL/GenBank/DDBJ whole genome shotgun (WGS) entry which is preliminary data.</text>
</comment>
<feature type="compositionally biased region" description="Pro residues" evidence="2">
    <location>
        <begin position="946"/>
        <end position="956"/>
    </location>
</feature>
<sequence length="1076" mass="120256">MRHTICVIVLSFLVSTNAFSSYRLRIPSGLNVKGYGAVGHVNKYGGGQPTQFGIDFEKGGARWSKFLCEMDSDKDGATNGEELGDPCCEWRVGLPTKPNPTSPGHFNEFTLDELNALRCQATNSDSSSSESTSTSTKASESITNPNCGNSWESMERKRFQNDLKFVWDGCEPQKRTQFKNPGRPPKKDTYEERTMEVEDNGTMERSQMNLRPKTMFAMKGRARPSENAENYLPQWSKDGEGFKKQQSSGDDRRKSKVLRYTREELLALHVVSSSPPDLPEGTPVISVDSLPPVANLPFDYEEIYKQWALNRNRGRGRGRATGGDNSTRNNNNGQGNNNTALRTRASSMEEGWEKGQRRGSEEGMENKSRRWNDKNDDNWERGAKIDTKDASEDLWDDVDAGGSTSDMGLSDFAQAAERFRHEMDEYHRKQGGTLPSEVQETSPLENEGQFDDSLEEEDQNLWDMPDTTANTTDTTAEEEDLSLTSSNPLAELAGMTSSISSGISTNESTGMSSGVSSGMSWNLNPTPALRVVAPPPDAWFYLDPQGLQQGPFKSAEMREWFEAGYFKPHLPIRFGHEGEFASLANHFRHGQIPFASPPSPNPQAQAQAQAQAHALAMAKAQDQARQQQMLLQQQKQLEQQQYLVNQLQQQRLLEQRRLQEDRMRMEMQRMELSHIHQQQQHHMQQEHARMAMLQQQQQMHHQQLLYRQQQQQHQLHSDPTPWQQNQRNGILAALGMFGAQPASEVLQHSALTEPAKPKSPVPEQNAWPEAESPKRTPSPTKHEEPDHKSPKHIVNSDKKNSDESTSTWGNESPQASSLKQIQEEEQNELRNRLQKKHEAQPKAEEQLADMGAQLKMMLGVQSLASPSPKKPQPSAVAPPPKPAPVTNAWKAAPSPADVPKKSLRDILAEEERLAHLKAISSEGQPKAPSRWSSVVTGAVASQPVVPIAPRPMPTPSPQKSAEKPSVDASFWNFDNKTKESSSNAFGGSNLSDELMIWCSKQLKKLGATEDLTLIQYCATLEDSGEIREYLAAYLGSTPKVSAFATEFIQRKNAMNKQAKSTPKRKKAQKSDSFTDS</sequence>
<dbReference type="InterPro" id="IPR003169">
    <property type="entry name" value="GYF"/>
</dbReference>
<evidence type="ECO:0000313" key="6">
    <source>
        <dbReference type="Proteomes" id="UP000243217"/>
    </source>
</evidence>
<dbReference type="EMBL" id="JNBS01001929">
    <property type="protein sequence ID" value="OQR97111.1"/>
    <property type="molecule type" value="Genomic_DNA"/>
</dbReference>
<feature type="region of interest" description="Disordered" evidence="2">
    <location>
        <begin position="221"/>
        <end position="256"/>
    </location>
</feature>
<dbReference type="SUPFAM" id="SSF55277">
    <property type="entry name" value="GYF domain"/>
    <property type="match status" value="1"/>
</dbReference>
<dbReference type="InterPro" id="IPR035445">
    <property type="entry name" value="GYF-like_dom_sf"/>
</dbReference>
<feature type="region of interest" description="Disordered" evidence="2">
    <location>
        <begin position="945"/>
        <end position="964"/>
    </location>
</feature>
<feature type="compositionally biased region" description="Low complexity" evidence="2">
    <location>
        <begin position="122"/>
        <end position="143"/>
    </location>
</feature>
<feature type="chain" id="PRO_5012076905" description="GYF domain-containing protein" evidence="3">
    <location>
        <begin position="19"/>
        <end position="1076"/>
    </location>
</feature>
<feature type="region of interest" description="Disordered" evidence="2">
    <location>
        <begin position="313"/>
        <end position="380"/>
    </location>
</feature>
<feature type="signal peptide" evidence="3">
    <location>
        <begin position="1"/>
        <end position="18"/>
    </location>
</feature>
<dbReference type="AlphaFoldDB" id="A0A1V9ZGT2"/>
<evidence type="ECO:0000259" key="4">
    <source>
        <dbReference type="PROSITE" id="PS50829"/>
    </source>
</evidence>
<name>A0A1V9ZGT2_9STRA</name>
<feature type="compositionally biased region" description="Pro residues" evidence="2">
    <location>
        <begin position="868"/>
        <end position="883"/>
    </location>
</feature>
<organism evidence="5 6">
    <name type="scientific">Thraustotheca clavata</name>
    <dbReference type="NCBI Taxonomy" id="74557"/>
    <lineage>
        <taxon>Eukaryota</taxon>
        <taxon>Sar</taxon>
        <taxon>Stramenopiles</taxon>
        <taxon>Oomycota</taxon>
        <taxon>Saprolegniomycetes</taxon>
        <taxon>Saprolegniales</taxon>
        <taxon>Achlyaceae</taxon>
        <taxon>Thraustotheca</taxon>
    </lineage>
</organism>
<dbReference type="PANTHER" id="PTHR34737">
    <property type="entry name" value="EF-HAND DOMAIN-CONTAINING PROTEIN"/>
    <property type="match status" value="1"/>
</dbReference>
<dbReference type="SMART" id="SM00444">
    <property type="entry name" value="GYF"/>
    <property type="match status" value="1"/>
</dbReference>
<evidence type="ECO:0000256" key="1">
    <source>
        <dbReference type="SAM" id="Coils"/>
    </source>
</evidence>
<feature type="coiled-coil region" evidence="1">
    <location>
        <begin position="617"/>
        <end position="650"/>
    </location>
</feature>
<feature type="region of interest" description="Disordered" evidence="2">
    <location>
        <begin position="752"/>
        <end position="899"/>
    </location>
</feature>
<evidence type="ECO:0000256" key="2">
    <source>
        <dbReference type="SAM" id="MobiDB-lite"/>
    </source>
</evidence>
<accession>A0A1V9ZGT2</accession>
<feature type="compositionally biased region" description="Polar residues" evidence="2">
    <location>
        <begin position="803"/>
        <end position="820"/>
    </location>
</feature>
<feature type="region of interest" description="Disordered" evidence="2">
    <location>
        <begin position="1053"/>
        <end position="1076"/>
    </location>
</feature>
<dbReference type="PROSITE" id="PS50829">
    <property type="entry name" value="GYF"/>
    <property type="match status" value="1"/>
</dbReference>
<dbReference type="STRING" id="74557.A0A1V9ZGT2"/>